<feature type="compositionally biased region" description="Polar residues" evidence="1">
    <location>
        <begin position="446"/>
        <end position="455"/>
    </location>
</feature>
<dbReference type="AlphaFoldDB" id="A0A1Q9F4G5"/>
<comment type="caution">
    <text evidence="2">The sequence shown here is derived from an EMBL/GenBank/DDBJ whole genome shotgun (WGS) entry which is preliminary data.</text>
</comment>
<feature type="compositionally biased region" description="Basic and acidic residues" evidence="1">
    <location>
        <begin position="155"/>
        <end position="173"/>
    </location>
</feature>
<dbReference type="Proteomes" id="UP000186817">
    <property type="component" value="Unassembled WGS sequence"/>
</dbReference>
<feature type="compositionally biased region" description="Polar residues" evidence="1">
    <location>
        <begin position="699"/>
        <end position="715"/>
    </location>
</feature>
<accession>A0A1Q9F4G5</accession>
<reference evidence="2 3" key="1">
    <citation type="submission" date="2016-02" db="EMBL/GenBank/DDBJ databases">
        <title>Genome analysis of coral dinoflagellate symbionts highlights evolutionary adaptations to a symbiotic lifestyle.</title>
        <authorList>
            <person name="Aranda M."/>
            <person name="Li Y."/>
            <person name="Liew Y.J."/>
            <person name="Baumgarten S."/>
            <person name="Simakov O."/>
            <person name="Wilson M."/>
            <person name="Piel J."/>
            <person name="Ashoor H."/>
            <person name="Bougouffa S."/>
            <person name="Bajic V.B."/>
            <person name="Ryu T."/>
            <person name="Ravasi T."/>
            <person name="Bayer T."/>
            <person name="Micklem G."/>
            <person name="Kim H."/>
            <person name="Bhak J."/>
            <person name="Lajeunesse T.C."/>
            <person name="Voolstra C.R."/>
        </authorList>
    </citation>
    <scope>NUCLEOTIDE SEQUENCE [LARGE SCALE GENOMIC DNA]</scope>
    <source>
        <strain evidence="2 3">CCMP2467</strain>
    </source>
</reference>
<evidence type="ECO:0000313" key="2">
    <source>
        <dbReference type="EMBL" id="OLQ14547.1"/>
    </source>
</evidence>
<proteinExistence type="predicted"/>
<organism evidence="2 3">
    <name type="scientific">Symbiodinium microadriaticum</name>
    <name type="common">Dinoflagellate</name>
    <name type="synonym">Zooxanthella microadriatica</name>
    <dbReference type="NCBI Taxonomy" id="2951"/>
    <lineage>
        <taxon>Eukaryota</taxon>
        <taxon>Sar</taxon>
        <taxon>Alveolata</taxon>
        <taxon>Dinophyceae</taxon>
        <taxon>Suessiales</taxon>
        <taxon>Symbiodiniaceae</taxon>
        <taxon>Symbiodinium</taxon>
    </lineage>
</organism>
<name>A0A1Q9F4G5_SYMMI</name>
<sequence>MMVRGQDLFLDKFGPELVKFCFAGGLRDDSVRTSCGGANNLLEGWALGEGLGLPWVVQLKMPRPAAYKPKICKPLSDENDDAGEEAKRVSKELSKVIAAAVRGDQVQAPCPSGPEFASGGPRMMKVEERLRRFKEAQAQQNPKKDKKKKPTSNTDQKKESSRQEQGEEPEAMKRMKRTMAPDCAYVPGSYKDARLRYIAKKRARGFSWKDLGMEGTSLDIENDPLGHDLMTTSGFLSRNTSGRTHIRPKGHEGYGFVQVFKGFFYMIRFGGPSLKRHMLLSNWQGLVEALVARAGYLSVEAGLSECVLYLLRSKDVVLKGQWIDIEDQGIQHKGSETEKEIESPVSSEDIAAGIGPFEDPVVMKSTKEALARGLKFKQAVKDLKNASSSSKWRPPSIPLTTPVGIADMTLDDMMKKEKLSYADAVTVYLALHDSLKKPSKKPSKSQNANTNSSGESAAPAEAEEAEPKCKKNKAEEVDKKSRKQPPAQEVGKKSRKQPPSEAQSVEGCKSNTVSPKAKASKAKAPPELKRKGAFLEEPEVHEPPTKRLKGKTPAVQASHIPDPTPEEEDGWEEETCGSFWDDWGEVSYEYDLWRQGLPQSSELEADLQAHRDMPIPEKPAAVPEPVADQLPPAAGSGSTFVDAEARLQAHSRLSSKDRQDSQTISDIGPSASQVVAGVDMSMLLQRVQQLELEKAELESQLSTDSKGSKATTATEPQVPEASKAPAAERPVATPVRAKEHVFHDSPPPSPVTKGLSPSLAARIRTQADPVPKPTEMPPDVSDPKPDDGPKISSVTHRKEYAKLEKRKLLRQWVLSGQNLQACESAIEISQESGVRGEKIWMQIPVKNMVKQNFKANCRPGSQFFDAPIPGADPGLLHKKAAATQQAPLKADVLRAFDQRKDELSALAQEAAGSGKELKKNVNGITDLIYDMGDASDVDSQRLLKDLKGHKKKLDQLAKKFYKVDPEAEAVEMDRQCDAIHEEVALDIDVQQLSLCKGQIKGGYRGFGYEAVRQKGACWMLDVAICATPKAAPPRIADVLDRLLRATCAGDTSLTVACDLGDAYGSRVLDGYSSRPLREARCLVQEGFLKTMIPDAAALEKYWEATLQELTVYYFIPVGFRGDMKQMVQAFNFTRKPGSEQVCFFCEASMGRSAADTAVFLQWLAKTLVEMPPPPPHQGLEGVVWVANHICEFLFTCGCFLTEEAWAQISVLARLFFNGYLQLAATANQRGELLYKTRNLVTLKTELMKYV</sequence>
<evidence type="ECO:0000256" key="1">
    <source>
        <dbReference type="SAM" id="MobiDB-lite"/>
    </source>
</evidence>
<feature type="compositionally biased region" description="Low complexity" evidence="1">
    <location>
        <begin position="514"/>
        <end position="523"/>
    </location>
</feature>
<feature type="region of interest" description="Disordered" evidence="1">
    <location>
        <begin position="766"/>
        <end position="798"/>
    </location>
</feature>
<dbReference type="EMBL" id="LSRX01000014">
    <property type="protein sequence ID" value="OLQ14547.1"/>
    <property type="molecule type" value="Genomic_DNA"/>
</dbReference>
<feature type="compositionally biased region" description="Acidic residues" evidence="1">
    <location>
        <begin position="564"/>
        <end position="574"/>
    </location>
</feature>
<dbReference type="OrthoDB" id="437737at2759"/>
<gene>
    <name evidence="2" type="ORF">AK812_SmicGene1295</name>
</gene>
<feature type="compositionally biased region" description="Low complexity" evidence="1">
    <location>
        <begin position="618"/>
        <end position="627"/>
    </location>
</feature>
<feature type="compositionally biased region" description="Basic and acidic residues" evidence="1">
    <location>
        <begin position="524"/>
        <end position="545"/>
    </location>
</feature>
<feature type="compositionally biased region" description="Basic and acidic residues" evidence="1">
    <location>
        <begin position="465"/>
        <end position="479"/>
    </location>
</feature>
<keyword evidence="3" id="KW-1185">Reference proteome</keyword>
<feature type="region of interest" description="Disordered" evidence="1">
    <location>
        <begin position="436"/>
        <end position="574"/>
    </location>
</feature>
<feature type="region of interest" description="Disordered" evidence="1">
    <location>
        <begin position="614"/>
        <end position="669"/>
    </location>
</feature>
<feature type="region of interest" description="Disordered" evidence="1">
    <location>
        <begin position="696"/>
        <end position="731"/>
    </location>
</feature>
<feature type="region of interest" description="Disordered" evidence="1">
    <location>
        <begin position="135"/>
        <end position="179"/>
    </location>
</feature>
<protein>
    <submittedName>
        <fullName evidence="2">Uncharacterized protein</fullName>
    </submittedName>
</protein>
<evidence type="ECO:0000313" key="3">
    <source>
        <dbReference type="Proteomes" id="UP000186817"/>
    </source>
</evidence>